<dbReference type="EMBL" id="KQ245849">
    <property type="protein sequence ID" value="KNC73263.1"/>
    <property type="molecule type" value="Genomic_DNA"/>
</dbReference>
<accession>A0A0L0FAZ1</accession>
<dbReference type="AlphaFoldDB" id="A0A0L0FAZ1"/>
<dbReference type="GeneID" id="25914682"/>
<feature type="coiled-coil region" evidence="1">
    <location>
        <begin position="36"/>
        <end position="70"/>
    </location>
</feature>
<gene>
    <name evidence="2" type="ORF">SARC_14178</name>
</gene>
<sequence>VSSTARDTITATEKIYYTKETQTDSNWMDDEIEKQVQQRLADMEAAQKQKEAIEEEKRIAKEEAAAQARHEQGISRVSVGVFNINTSGPETSNMKIGIRMSKMLRTSLHSKTSTRTWLCLTPVNRLP</sequence>
<dbReference type="RefSeq" id="XP_014147165.1">
    <property type="nucleotide sequence ID" value="XM_014291690.1"/>
</dbReference>
<protein>
    <submittedName>
        <fullName evidence="2">Uncharacterized protein</fullName>
    </submittedName>
</protein>
<evidence type="ECO:0000313" key="2">
    <source>
        <dbReference type="EMBL" id="KNC73263.1"/>
    </source>
</evidence>
<organism evidence="2 3">
    <name type="scientific">Sphaeroforma arctica JP610</name>
    <dbReference type="NCBI Taxonomy" id="667725"/>
    <lineage>
        <taxon>Eukaryota</taxon>
        <taxon>Ichthyosporea</taxon>
        <taxon>Ichthyophonida</taxon>
        <taxon>Sphaeroforma</taxon>
    </lineage>
</organism>
<feature type="non-terminal residue" evidence="2">
    <location>
        <position position="1"/>
    </location>
</feature>
<proteinExistence type="predicted"/>
<reference evidence="2 3" key="1">
    <citation type="submission" date="2011-02" db="EMBL/GenBank/DDBJ databases">
        <title>The Genome Sequence of Sphaeroforma arctica JP610.</title>
        <authorList>
            <consortium name="The Broad Institute Genome Sequencing Platform"/>
            <person name="Russ C."/>
            <person name="Cuomo C."/>
            <person name="Young S.K."/>
            <person name="Zeng Q."/>
            <person name="Gargeya S."/>
            <person name="Alvarado L."/>
            <person name="Berlin A."/>
            <person name="Chapman S.B."/>
            <person name="Chen Z."/>
            <person name="Freedman E."/>
            <person name="Gellesch M."/>
            <person name="Goldberg J."/>
            <person name="Griggs A."/>
            <person name="Gujja S."/>
            <person name="Heilman E."/>
            <person name="Heiman D."/>
            <person name="Howarth C."/>
            <person name="Mehta T."/>
            <person name="Neiman D."/>
            <person name="Pearson M."/>
            <person name="Roberts A."/>
            <person name="Saif S."/>
            <person name="Shea T."/>
            <person name="Shenoy N."/>
            <person name="Sisk P."/>
            <person name="Stolte C."/>
            <person name="Sykes S."/>
            <person name="White J."/>
            <person name="Yandava C."/>
            <person name="Burger G."/>
            <person name="Gray M.W."/>
            <person name="Holland P.W.H."/>
            <person name="King N."/>
            <person name="Lang F.B.F."/>
            <person name="Roger A.J."/>
            <person name="Ruiz-Trillo I."/>
            <person name="Haas B."/>
            <person name="Nusbaum C."/>
            <person name="Birren B."/>
        </authorList>
    </citation>
    <scope>NUCLEOTIDE SEQUENCE [LARGE SCALE GENOMIC DNA]</scope>
    <source>
        <strain evidence="2 3">JP610</strain>
    </source>
</reference>
<keyword evidence="3" id="KW-1185">Reference proteome</keyword>
<evidence type="ECO:0000256" key="1">
    <source>
        <dbReference type="SAM" id="Coils"/>
    </source>
</evidence>
<evidence type="ECO:0000313" key="3">
    <source>
        <dbReference type="Proteomes" id="UP000054560"/>
    </source>
</evidence>
<name>A0A0L0FAZ1_9EUKA</name>
<keyword evidence="1" id="KW-0175">Coiled coil</keyword>
<dbReference type="Proteomes" id="UP000054560">
    <property type="component" value="Unassembled WGS sequence"/>
</dbReference>